<dbReference type="InterPro" id="IPR003660">
    <property type="entry name" value="HAMP_dom"/>
</dbReference>
<evidence type="ECO:0000256" key="4">
    <source>
        <dbReference type="ARBA" id="ARBA00023224"/>
    </source>
</evidence>
<evidence type="ECO:0000256" key="8">
    <source>
        <dbReference type="SAM" id="Phobius"/>
    </source>
</evidence>
<feature type="domain" description="Methyl-accepting transducer" evidence="9">
    <location>
        <begin position="131"/>
        <end position="367"/>
    </location>
</feature>
<name>A0A9X7Z7Y0_9BACL</name>
<dbReference type="Gene3D" id="6.10.340.10">
    <property type="match status" value="1"/>
</dbReference>
<dbReference type="PRINTS" id="PR00260">
    <property type="entry name" value="CHEMTRNSDUCR"/>
</dbReference>
<evidence type="ECO:0000256" key="1">
    <source>
        <dbReference type="ARBA" id="ARBA00004236"/>
    </source>
</evidence>
<keyword evidence="4 6" id="KW-0807">Transducer</keyword>
<dbReference type="SMART" id="SM00283">
    <property type="entry name" value="MA"/>
    <property type="match status" value="1"/>
</dbReference>
<dbReference type="Proteomes" id="UP000663505">
    <property type="component" value="Chromosome"/>
</dbReference>
<evidence type="ECO:0000256" key="7">
    <source>
        <dbReference type="SAM" id="MobiDB-lite"/>
    </source>
</evidence>
<comment type="subcellular location">
    <subcellularLocation>
        <location evidence="1">Cell membrane</location>
    </subcellularLocation>
</comment>
<protein>
    <submittedName>
        <fullName evidence="11">Methyl-accepting chemotaxis protein</fullName>
    </submittedName>
</protein>
<dbReference type="EMBL" id="CP071182">
    <property type="protein sequence ID" value="QSO48977.1"/>
    <property type="molecule type" value="Genomic_DNA"/>
</dbReference>
<sequence length="444" mass="46898">MDKTMTLSRYLIRTMLLAFVGGAVIGLVDGVTGLRLIDIILITALCAAVLGAGISFANYRRFLAPIPKIKDFVSRVGNGDLSLALPPAEVGELKPIAHSLNDMVGKLAALVASTSQMTIDIRSVTDELNGKMRESLATTTEVAKAMAEVSSSTDMGLKQVDSTAQAVNSILAGLEEVAASAQTAASSAVEATDKAAEGSQKMTEMVAGLHTLEATIGNMKESVHALSEHSLEIHTMVDVITEIADQTDLLALNAAIEAARAGTEGKGFAVVAEEVRKLAEQSAKSARDIRQRVAAIQSDAKNAATSVETGESQFTASFAAIERTDGLFREIVSSVAHVSSQMQEVSATTLDQVAECEKAATAANQIRELQRVDLVKIESAERATEYERHTVSDVADIARRLLTLAQDCERSLQAFQVDSEGNVQNGPRAKSNITPLAQSTAIGS</sequence>
<reference evidence="11 12" key="1">
    <citation type="submission" date="2021-02" db="EMBL/GenBank/DDBJ databases">
        <title>Alicyclobacillus curvatus sp. nov. and Alicyclobacillus mengziensis sp. nov., two acidophilic bacteria isolated from acid mine drainage.</title>
        <authorList>
            <person name="Huang Y."/>
        </authorList>
    </citation>
    <scope>NUCLEOTIDE SEQUENCE [LARGE SCALE GENOMIC DNA]</scope>
    <source>
        <strain evidence="11 12">S30H14</strain>
    </source>
</reference>
<keyword evidence="12" id="KW-1185">Reference proteome</keyword>
<dbReference type="RefSeq" id="WP_206658292.1">
    <property type="nucleotide sequence ID" value="NZ_CP071182.1"/>
</dbReference>
<dbReference type="GO" id="GO:0007165">
    <property type="term" value="P:signal transduction"/>
    <property type="evidence" value="ECO:0007669"/>
    <property type="project" value="UniProtKB-KW"/>
</dbReference>
<dbReference type="SMART" id="SM00304">
    <property type="entry name" value="HAMP"/>
    <property type="match status" value="1"/>
</dbReference>
<accession>A0A9X7Z7Y0</accession>
<dbReference type="InterPro" id="IPR004090">
    <property type="entry name" value="Chemotax_Me-accpt_rcpt"/>
</dbReference>
<dbReference type="GO" id="GO:0005886">
    <property type="term" value="C:plasma membrane"/>
    <property type="evidence" value="ECO:0007669"/>
    <property type="project" value="UniProtKB-SubCell"/>
</dbReference>
<dbReference type="PROSITE" id="PS50885">
    <property type="entry name" value="HAMP"/>
    <property type="match status" value="1"/>
</dbReference>
<proteinExistence type="inferred from homology"/>
<feature type="region of interest" description="Disordered" evidence="7">
    <location>
        <begin position="419"/>
        <end position="444"/>
    </location>
</feature>
<evidence type="ECO:0000259" key="9">
    <source>
        <dbReference type="PROSITE" id="PS50111"/>
    </source>
</evidence>
<feature type="transmembrane region" description="Helical" evidence="8">
    <location>
        <begin position="39"/>
        <end position="59"/>
    </location>
</feature>
<dbReference type="Pfam" id="PF00672">
    <property type="entry name" value="HAMP"/>
    <property type="match status" value="1"/>
</dbReference>
<evidence type="ECO:0000256" key="3">
    <source>
        <dbReference type="ARBA" id="ARBA00023136"/>
    </source>
</evidence>
<dbReference type="Pfam" id="PF00015">
    <property type="entry name" value="MCPsignal"/>
    <property type="match status" value="1"/>
</dbReference>
<evidence type="ECO:0000256" key="5">
    <source>
        <dbReference type="ARBA" id="ARBA00029447"/>
    </source>
</evidence>
<feature type="domain" description="HAMP" evidence="10">
    <location>
        <begin position="60"/>
        <end position="112"/>
    </location>
</feature>
<organism evidence="11 12">
    <name type="scientific">Alicyclobacillus mengziensis</name>
    <dbReference type="NCBI Taxonomy" id="2931921"/>
    <lineage>
        <taxon>Bacteria</taxon>
        <taxon>Bacillati</taxon>
        <taxon>Bacillota</taxon>
        <taxon>Bacilli</taxon>
        <taxon>Bacillales</taxon>
        <taxon>Alicyclobacillaceae</taxon>
        <taxon>Alicyclobacillus</taxon>
    </lineage>
</organism>
<evidence type="ECO:0000259" key="10">
    <source>
        <dbReference type="PROSITE" id="PS50885"/>
    </source>
</evidence>
<dbReference type="SUPFAM" id="SSF58104">
    <property type="entry name" value="Methyl-accepting chemotaxis protein (MCP) signaling domain"/>
    <property type="match status" value="1"/>
</dbReference>
<evidence type="ECO:0000256" key="6">
    <source>
        <dbReference type="PROSITE-ProRule" id="PRU00284"/>
    </source>
</evidence>
<keyword evidence="2" id="KW-1003">Cell membrane</keyword>
<comment type="similarity">
    <text evidence="5">Belongs to the methyl-accepting chemotaxis (MCP) protein family.</text>
</comment>
<feature type="transmembrane region" description="Helical" evidence="8">
    <location>
        <begin position="12"/>
        <end position="33"/>
    </location>
</feature>
<dbReference type="PANTHER" id="PTHR32089">
    <property type="entry name" value="METHYL-ACCEPTING CHEMOTAXIS PROTEIN MCPB"/>
    <property type="match status" value="1"/>
</dbReference>
<keyword evidence="8" id="KW-1133">Transmembrane helix</keyword>
<dbReference type="InterPro" id="IPR004089">
    <property type="entry name" value="MCPsignal_dom"/>
</dbReference>
<keyword evidence="3 8" id="KW-0472">Membrane</keyword>
<dbReference type="PANTHER" id="PTHR32089:SF112">
    <property type="entry name" value="LYSOZYME-LIKE PROTEIN-RELATED"/>
    <property type="match status" value="1"/>
</dbReference>
<gene>
    <name evidence="11" type="ORF">JZ786_08610</name>
</gene>
<dbReference type="CDD" id="cd06225">
    <property type="entry name" value="HAMP"/>
    <property type="match status" value="1"/>
</dbReference>
<dbReference type="KEGG" id="afx:JZ786_08610"/>
<evidence type="ECO:0000313" key="12">
    <source>
        <dbReference type="Proteomes" id="UP000663505"/>
    </source>
</evidence>
<dbReference type="AlphaFoldDB" id="A0A9X7Z7Y0"/>
<evidence type="ECO:0000313" key="11">
    <source>
        <dbReference type="EMBL" id="QSO48977.1"/>
    </source>
</evidence>
<dbReference type="GO" id="GO:0006935">
    <property type="term" value="P:chemotaxis"/>
    <property type="evidence" value="ECO:0007669"/>
    <property type="project" value="InterPro"/>
</dbReference>
<dbReference type="GO" id="GO:0004888">
    <property type="term" value="F:transmembrane signaling receptor activity"/>
    <property type="evidence" value="ECO:0007669"/>
    <property type="project" value="InterPro"/>
</dbReference>
<dbReference type="Gene3D" id="1.10.287.950">
    <property type="entry name" value="Methyl-accepting chemotaxis protein"/>
    <property type="match status" value="1"/>
</dbReference>
<evidence type="ECO:0000256" key="2">
    <source>
        <dbReference type="ARBA" id="ARBA00022475"/>
    </source>
</evidence>
<dbReference type="PROSITE" id="PS50111">
    <property type="entry name" value="CHEMOTAXIS_TRANSDUC_2"/>
    <property type="match status" value="1"/>
</dbReference>
<keyword evidence="8" id="KW-0812">Transmembrane</keyword>